<name>A0A7W7B4B1_9SPHN</name>
<dbReference type="Pfam" id="PF05960">
    <property type="entry name" value="DUF885"/>
    <property type="match status" value="1"/>
</dbReference>
<dbReference type="PANTHER" id="PTHR33361">
    <property type="entry name" value="GLR0591 PROTEIN"/>
    <property type="match status" value="1"/>
</dbReference>
<dbReference type="PANTHER" id="PTHR33361:SF2">
    <property type="entry name" value="DUF885 DOMAIN-CONTAINING PROTEIN"/>
    <property type="match status" value="1"/>
</dbReference>
<gene>
    <name evidence="2" type="ORF">GGQ98_003350</name>
</gene>
<evidence type="ECO:0000256" key="1">
    <source>
        <dbReference type="SAM" id="SignalP"/>
    </source>
</evidence>
<organism evidence="2 3">
    <name type="scientific">Sphingosinicella soli</name>
    <dbReference type="NCBI Taxonomy" id="333708"/>
    <lineage>
        <taxon>Bacteria</taxon>
        <taxon>Pseudomonadati</taxon>
        <taxon>Pseudomonadota</taxon>
        <taxon>Alphaproteobacteria</taxon>
        <taxon>Sphingomonadales</taxon>
        <taxon>Sphingosinicellaceae</taxon>
        <taxon>Sphingosinicella</taxon>
    </lineage>
</organism>
<dbReference type="Proteomes" id="UP000566324">
    <property type="component" value="Unassembled WGS sequence"/>
</dbReference>
<dbReference type="AlphaFoldDB" id="A0A7W7B4B1"/>
<sequence length="588" mass="64388">MNAKILAMLLAAGAAAAPASAQPQQTAQAQTDSAALHAIESAVQQALLETEFTAQFRAGKRITHFADYSLAPVREQAAQQARWKDALAKIDPARLSEDERRSYGILQFELSGIARDEAEYWLTFDLTSYQSPMAIGTAHQIMAAHALATPADAAEYIRLVEAYATMLGTLGAKLEAQTARGIYMPKAALPVARKTLTSLADAAAALRPADARLSGLDAATRGKLLAAVDATLDGKIRPAYARLGALVGADYEAKAPEAVGIGQYPGGKTVYQKLIHRYTTMEMTPEQLHQQGLAAVADVSARMQAIRTQLGFTGTSRAFYDKISTDPRFLAKTPADVEATYDRYIKAIEPKVADYFRVVPKAPYGAKRLPAASEAGQTFGYYSPPTPAEPRGIYYYNGSNLEKRSLINAGTLIYHELVPGHHFQIALQQENKALSPFRQNYYAGAFNEGWGEYAASLGIPLGLYDTPEALYGRYVNEMFLTIRLVVDTGMNHFGWSLEKARAYMREVSSLSDMEIDSESLRYSTSIPGQALSYRTGYDKMWSLRRHAEERLGAAFDVRDFHDVVLLPGTRPMPVLEADINAYIASKRP</sequence>
<feature type="chain" id="PRO_5030736974" evidence="1">
    <location>
        <begin position="22"/>
        <end position="588"/>
    </location>
</feature>
<proteinExistence type="predicted"/>
<accession>A0A7W7B4B1</accession>
<reference evidence="2 3" key="1">
    <citation type="submission" date="2020-08" db="EMBL/GenBank/DDBJ databases">
        <title>Genomic Encyclopedia of Type Strains, Phase IV (KMG-IV): sequencing the most valuable type-strain genomes for metagenomic binning, comparative biology and taxonomic classification.</title>
        <authorList>
            <person name="Goeker M."/>
        </authorList>
    </citation>
    <scope>NUCLEOTIDE SEQUENCE [LARGE SCALE GENOMIC DNA]</scope>
    <source>
        <strain evidence="2 3">DSM 17328</strain>
    </source>
</reference>
<dbReference type="RefSeq" id="WP_184071533.1">
    <property type="nucleotide sequence ID" value="NZ_JACHNZ010000053.1"/>
</dbReference>
<evidence type="ECO:0000313" key="2">
    <source>
        <dbReference type="EMBL" id="MBB4633700.1"/>
    </source>
</evidence>
<keyword evidence="1" id="KW-0732">Signal</keyword>
<evidence type="ECO:0000313" key="3">
    <source>
        <dbReference type="Proteomes" id="UP000566324"/>
    </source>
</evidence>
<dbReference type="InterPro" id="IPR010281">
    <property type="entry name" value="DUF885"/>
</dbReference>
<feature type="signal peptide" evidence="1">
    <location>
        <begin position="1"/>
        <end position="21"/>
    </location>
</feature>
<dbReference type="EMBL" id="JACHNZ010000053">
    <property type="protein sequence ID" value="MBB4633700.1"/>
    <property type="molecule type" value="Genomic_DNA"/>
</dbReference>
<protein>
    <submittedName>
        <fullName evidence="2">Uncharacterized protein (DUF885 family)</fullName>
    </submittedName>
</protein>
<keyword evidence="3" id="KW-1185">Reference proteome</keyword>
<comment type="caution">
    <text evidence="2">The sequence shown here is derived from an EMBL/GenBank/DDBJ whole genome shotgun (WGS) entry which is preliminary data.</text>
</comment>